<evidence type="ECO:0000256" key="1">
    <source>
        <dbReference type="SAM" id="MobiDB-lite"/>
    </source>
</evidence>
<protein>
    <submittedName>
        <fullName evidence="2">Uncharacterized protein</fullName>
    </submittedName>
</protein>
<sequence length="68" mass="7205">MSWSGRDHPALRAALCSTACPFCHPGTRLTAPATCPPHPDDQEREPPSHPDAHPYPFSAAPEQASSSG</sequence>
<evidence type="ECO:0000313" key="2">
    <source>
        <dbReference type="EMBL" id="KAK5895982.1"/>
    </source>
</evidence>
<gene>
    <name evidence="2" type="ORF">CgunFtcFv8_009631</name>
</gene>
<organism evidence="2 3">
    <name type="scientific">Champsocephalus gunnari</name>
    <name type="common">Mackerel icefish</name>
    <dbReference type="NCBI Taxonomy" id="52237"/>
    <lineage>
        <taxon>Eukaryota</taxon>
        <taxon>Metazoa</taxon>
        <taxon>Chordata</taxon>
        <taxon>Craniata</taxon>
        <taxon>Vertebrata</taxon>
        <taxon>Euteleostomi</taxon>
        <taxon>Actinopterygii</taxon>
        <taxon>Neopterygii</taxon>
        <taxon>Teleostei</taxon>
        <taxon>Neoteleostei</taxon>
        <taxon>Acanthomorphata</taxon>
        <taxon>Eupercaria</taxon>
        <taxon>Perciformes</taxon>
        <taxon>Notothenioidei</taxon>
        <taxon>Channichthyidae</taxon>
        <taxon>Champsocephalus</taxon>
    </lineage>
</organism>
<accession>A0AAN8C2J6</accession>
<feature type="region of interest" description="Disordered" evidence="1">
    <location>
        <begin position="31"/>
        <end position="68"/>
    </location>
</feature>
<feature type="compositionally biased region" description="Basic and acidic residues" evidence="1">
    <location>
        <begin position="38"/>
        <end position="52"/>
    </location>
</feature>
<dbReference type="EMBL" id="JAURVH010001534">
    <property type="protein sequence ID" value="KAK5895982.1"/>
    <property type="molecule type" value="Genomic_DNA"/>
</dbReference>
<evidence type="ECO:0000313" key="3">
    <source>
        <dbReference type="Proteomes" id="UP001331515"/>
    </source>
</evidence>
<keyword evidence="3" id="KW-1185">Reference proteome</keyword>
<reference evidence="2 3" key="1">
    <citation type="journal article" date="2023" name="Mol. Biol. Evol.">
        <title>Genomics of Secondarily Temperate Adaptation in the Only Non-Antarctic Icefish.</title>
        <authorList>
            <person name="Rivera-Colon A.G."/>
            <person name="Rayamajhi N."/>
            <person name="Minhas B.F."/>
            <person name="Madrigal G."/>
            <person name="Bilyk K.T."/>
            <person name="Yoon V."/>
            <person name="Hune M."/>
            <person name="Gregory S."/>
            <person name="Cheng C.H.C."/>
            <person name="Catchen J.M."/>
        </authorList>
    </citation>
    <scope>NUCLEOTIDE SEQUENCE [LARGE SCALE GENOMIC DNA]</scope>
    <source>
        <tissue evidence="2">White muscle</tissue>
    </source>
</reference>
<dbReference type="Proteomes" id="UP001331515">
    <property type="component" value="Unassembled WGS sequence"/>
</dbReference>
<proteinExistence type="predicted"/>
<dbReference type="AlphaFoldDB" id="A0AAN8C2J6"/>
<name>A0AAN8C2J6_CHAGU</name>
<comment type="caution">
    <text evidence="2">The sequence shown here is derived from an EMBL/GenBank/DDBJ whole genome shotgun (WGS) entry which is preliminary data.</text>
</comment>